<name>A0ABW3PQ75_9LACO</name>
<protein>
    <recommendedName>
        <fullName evidence="6">Dipeptidase</fullName>
        <ecNumber evidence="6">3.4.-.-</ecNumber>
    </recommendedName>
</protein>
<organism evidence="7 8">
    <name type="scientific">Lentilactobacillus raoultii</name>
    <dbReference type="NCBI Taxonomy" id="1987503"/>
    <lineage>
        <taxon>Bacteria</taxon>
        <taxon>Bacillati</taxon>
        <taxon>Bacillota</taxon>
        <taxon>Bacilli</taxon>
        <taxon>Lactobacillales</taxon>
        <taxon>Lactobacillaceae</taxon>
        <taxon>Lentilactobacillus</taxon>
    </lineage>
</organism>
<evidence type="ECO:0000313" key="7">
    <source>
        <dbReference type="EMBL" id="MFD1124500.1"/>
    </source>
</evidence>
<dbReference type="GO" id="GO:0016805">
    <property type="term" value="F:dipeptidase activity"/>
    <property type="evidence" value="ECO:0007669"/>
    <property type="project" value="UniProtKB-KW"/>
</dbReference>
<proteinExistence type="inferred from homology"/>
<comment type="catalytic activity">
    <reaction evidence="1">
        <text>an L-aminoacyl-L-amino acid + H2O = 2 an L-alpha-amino acid</text>
        <dbReference type="Rhea" id="RHEA:48940"/>
        <dbReference type="ChEBI" id="CHEBI:15377"/>
        <dbReference type="ChEBI" id="CHEBI:59869"/>
        <dbReference type="ChEBI" id="CHEBI:77460"/>
        <dbReference type="EC" id="3.4.13.19"/>
    </reaction>
</comment>
<evidence type="ECO:0000256" key="6">
    <source>
        <dbReference type="RuleBase" id="RU364089"/>
    </source>
</evidence>
<dbReference type="InterPro" id="IPR047804">
    <property type="entry name" value="C69_dipept_A-like"/>
</dbReference>
<dbReference type="RefSeq" id="WP_121979546.1">
    <property type="nucleotide sequence ID" value="NZ_JBHTLH010000010.1"/>
</dbReference>
<evidence type="ECO:0000256" key="5">
    <source>
        <dbReference type="ARBA" id="ARBA00022997"/>
    </source>
</evidence>
<dbReference type="InterPro" id="IPR005322">
    <property type="entry name" value="Peptidase_C69"/>
</dbReference>
<keyword evidence="4 6" id="KW-0378">Hydrolase</keyword>
<evidence type="ECO:0000313" key="8">
    <source>
        <dbReference type="Proteomes" id="UP001597156"/>
    </source>
</evidence>
<comment type="caution">
    <text evidence="7">The sequence shown here is derived from an EMBL/GenBank/DDBJ whole genome shotgun (WGS) entry which is preliminary data.</text>
</comment>
<evidence type="ECO:0000256" key="1">
    <source>
        <dbReference type="ARBA" id="ARBA00001670"/>
    </source>
</evidence>
<comment type="similarity">
    <text evidence="2 6">Belongs to the peptidase C69 family.</text>
</comment>
<dbReference type="EMBL" id="JBHTLH010000010">
    <property type="protein sequence ID" value="MFD1124500.1"/>
    <property type="molecule type" value="Genomic_DNA"/>
</dbReference>
<accession>A0ABW3PQ75</accession>
<dbReference type="Gene3D" id="3.60.60.10">
    <property type="entry name" value="Penicillin V Acylase, Chain A"/>
    <property type="match status" value="1"/>
</dbReference>
<keyword evidence="3 6" id="KW-0645">Protease</keyword>
<dbReference type="EC" id="3.4.-.-" evidence="6"/>
<dbReference type="Pfam" id="PF03577">
    <property type="entry name" value="Peptidase_C69"/>
    <property type="match status" value="1"/>
</dbReference>
<evidence type="ECO:0000256" key="3">
    <source>
        <dbReference type="ARBA" id="ARBA00022670"/>
    </source>
</evidence>
<evidence type="ECO:0000256" key="2">
    <source>
        <dbReference type="ARBA" id="ARBA00007225"/>
    </source>
</evidence>
<reference evidence="8" key="1">
    <citation type="journal article" date="2019" name="Int. J. Syst. Evol. Microbiol.">
        <title>The Global Catalogue of Microorganisms (GCM) 10K type strain sequencing project: providing services to taxonomists for standard genome sequencing and annotation.</title>
        <authorList>
            <consortium name="The Broad Institute Genomics Platform"/>
            <consortium name="The Broad Institute Genome Sequencing Center for Infectious Disease"/>
            <person name="Wu L."/>
            <person name="Ma J."/>
        </authorList>
    </citation>
    <scope>NUCLEOTIDE SEQUENCE [LARGE SCALE GENOMIC DNA]</scope>
    <source>
        <strain evidence="8">CCUG 71848</strain>
    </source>
</reference>
<sequence>MRQSKHSSCTTILVGKDASYDGSTIIARNEDAGVAVNPKKFVVVQPTQQPKHYQSKLTEFSIKLPDHPSRYTAVPDATSEKGIWGEAGVNANNVAMSATETITTNPRVLGADPFVKNGLGEEDLLTITLPYIESARQGVKRVGSLLTKYGTYEANGIIFSDVNEIWYLETAGGHHWAAQRIPDNAYVIAPNQTGIQEIDFADSAHFMYSSDLREFVTKNHLNLSDHFNFREIFGSDTQLDHHYNTPRAWYGQRYFNPEATNELTPMSANLPFICHANRKITLEDLKFVLSSHYQDTPYDPFKPGVDFKKVPFRPIGFNRNQELSMIQLRPYVPSRYSAIQWLAFAANPFNELVPFFTNVEETPVGYRNTTKIVDSQNAYWVNRLISLVAADHYHEIMEKVEAYQEKLMAYGHQRVAHVDQKVAELSATKLSTALQAANEKTANHAIKMTRKLLTTILTETSNGVAGSFDRAHY</sequence>
<keyword evidence="8" id="KW-1185">Reference proteome</keyword>
<gene>
    <name evidence="7" type="ORF">ACFQ22_03885</name>
</gene>
<keyword evidence="5 6" id="KW-0224">Dipeptidase</keyword>
<dbReference type="PANTHER" id="PTHR12994:SF17">
    <property type="entry name" value="LD30995P"/>
    <property type="match status" value="1"/>
</dbReference>
<dbReference type="PANTHER" id="PTHR12994">
    <property type="entry name" value="SECERNIN"/>
    <property type="match status" value="1"/>
</dbReference>
<evidence type="ECO:0000256" key="4">
    <source>
        <dbReference type="ARBA" id="ARBA00022801"/>
    </source>
</evidence>
<dbReference type="NCBIfam" id="NF033678">
    <property type="entry name" value="C69_fam_dipept"/>
    <property type="match status" value="1"/>
</dbReference>
<dbReference type="Proteomes" id="UP001597156">
    <property type="component" value="Unassembled WGS sequence"/>
</dbReference>